<dbReference type="Proteomes" id="UP000288388">
    <property type="component" value="Unassembled WGS sequence"/>
</dbReference>
<dbReference type="InterPro" id="IPR051804">
    <property type="entry name" value="Carb_Metab_Reg_Kinase/Isom"/>
</dbReference>
<dbReference type="PANTHER" id="PTHR42742:SF3">
    <property type="entry name" value="FRUCTOKINASE"/>
    <property type="match status" value="1"/>
</dbReference>
<dbReference type="EC" id="5.3.1.8" evidence="3"/>
<keyword evidence="1 3" id="KW-0479">Metal-binding</keyword>
<dbReference type="Gene3D" id="2.60.120.10">
    <property type="entry name" value="Jelly Rolls"/>
    <property type="match status" value="2"/>
</dbReference>
<sequence length="315" mass="35849">MEKQIVKILPFFEARIWGGKRMLETFNYQTDIYPIGEVYNVVALPGAADCPVADTDLTLSQLYTEYPDWFNCDTEELPIRVNLLDPLADLSVQLHPDDSYAMKHDNSRGKPEAWVILDTPADGKIEFGHHAKTKEEFAEWVQAGEWGNLLKYLPAKKDHFIDIPAGTLHAINRDVLTYNISRNADLTYRLYDYGRVDPNTGEERELHINKVLENVLVPDTSEGFVWIEPYQRNGCEITDYWDEPGLYSLSRIKTKEQGTYRLKRFAFITVVDGAGTVNEVPISKGETILIPAGIEHLEFTGALDLFVASYKNKEA</sequence>
<feature type="active site" evidence="5">
    <location>
        <position position="189"/>
    </location>
</feature>
<comment type="similarity">
    <text evidence="3">Belongs to the mannose-6-phosphate isomerase type 1 family.</text>
</comment>
<keyword evidence="2 3" id="KW-0862">Zinc</keyword>
<proteinExistence type="inferred from homology"/>
<dbReference type="AlphaFoldDB" id="A0A437USD6"/>
<evidence type="ECO:0000313" key="7">
    <source>
        <dbReference type="Proteomes" id="UP000288388"/>
    </source>
</evidence>
<dbReference type="GO" id="GO:0008270">
    <property type="term" value="F:zinc ion binding"/>
    <property type="evidence" value="ECO:0007669"/>
    <property type="project" value="UniProtKB-UniRule"/>
</dbReference>
<name>A0A437USD6_ENTAV</name>
<dbReference type="CDD" id="cd07010">
    <property type="entry name" value="cupin_PMI_type_I_N_bac"/>
    <property type="match status" value="1"/>
</dbReference>
<evidence type="ECO:0000256" key="5">
    <source>
        <dbReference type="PIRSR" id="PIRSR036894-2"/>
    </source>
</evidence>
<dbReference type="InterPro" id="IPR011051">
    <property type="entry name" value="RmlC_Cupin_sf"/>
</dbReference>
<comment type="catalytic activity">
    <reaction evidence="3">
        <text>D-mannose 6-phosphate = D-fructose 6-phosphate</text>
        <dbReference type="Rhea" id="RHEA:12356"/>
        <dbReference type="ChEBI" id="CHEBI:58735"/>
        <dbReference type="ChEBI" id="CHEBI:61527"/>
        <dbReference type="EC" id="5.3.1.8"/>
    </reaction>
</comment>
<dbReference type="SUPFAM" id="SSF51182">
    <property type="entry name" value="RmlC-like cupins"/>
    <property type="match status" value="1"/>
</dbReference>
<evidence type="ECO:0000313" key="6">
    <source>
        <dbReference type="EMBL" id="RVU96446.1"/>
    </source>
</evidence>
<comment type="cofactor">
    <cofactor evidence="4">
        <name>Zn(2+)</name>
        <dbReference type="ChEBI" id="CHEBI:29105"/>
    </cofactor>
    <text evidence="4">Binds 1 zinc ion per subunit.</text>
</comment>
<feature type="binding site" evidence="4">
    <location>
        <position position="112"/>
    </location>
    <ligand>
        <name>Zn(2+)</name>
        <dbReference type="ChEBI" id="CHEBI:29105"/>
    </ligand>
</feature>
<protein>
    <recommendedName>
        <fullName evidence="3">Mannose-6-phosphate isomerase</fullName>
        <ecNumber evidence="3">5.3.1.8</ecNumber>
    </recommendedName>
</protein>
<evidence type="ECO:0000256" key="1">
    <source>
        <dbReference type="ARBA" id="ARBA00022723"/>
    </source>
</evidence>
<gene>
    <name evidence="6" type="ORF">EK398_17315</name>
</gene>
<evidence type="ECO:0000256" key="2">
    <source>
        <dbReference type="ARBA" id="ARBA00022833"/>
    </source>
</evidence>
<evidence type="ECO:0000256" key="4">
    <source>
        <dbReference type="PIRSR" id="PIRSR036894-1"/>
    </source>
</evidence>
<accession>A0A437USD6</accession>
<dbReference type="InterPro" id="IPR014710">
    <property type="entry name" value="RmlC-like_jellyroll"/>
</dbReference>
<dbReference type="PANTHER" id="PTHR42742">
    <property type="entry name" value="TRANSCRIPTIONAL REPRESSOR MPRA"/>
    <property type="match status" value="1"/>
</dbReference>
<reference evidence="6 7" key="1">
    <citation type="submission" date="2018-12" db="EMBL/GenBank/DDBJ databases">
        <title>A novel vanA-carrying plasmid in a clinical isolate of Enterococcus avium.</title>
        <authorList>
            <person name="Bernasconi O.J."/>
            <person name="Luzzaro F."/>
            <person name="Endimiani A."/>
        </authorList>
    </citation>
    <scope>NUCLEOTIDE SEQUENCE [LARGE SCALE GENOMIC DNA]</scope>
    <source>
        <strain evidence="6 7">LC0559/18</strain>
    </source>
</reference>
<organism evidence="6 7">
    <name type="scientific">Enterococcus avium</name>
    <name type="common">Streptococcus avium</name>
    <dbReference type="NCBI Taxonomy" id="33945"/>
    <lineage>
        <taxon>Bacteria</taxon>
        <taxon>Bacillati</taxon>
        <taxon>Bacillota</taxon>
        <taxon>Bacilli</taxon>
        <taxon>Lactobacillales</taxon>
        <taxon>Enterococcaceae</taxon>
        <taxon>Enterococcus</taxon>
    </lineage>
</organism>
<feature type="binding site" evidence="4">
    <location>
        <position position="169"/>
    </location>
    <ligand>
        <name>Zn(2+)</name>
        <dbReference type="ChEBI" id="CHEBI:29105"/>
    </ligand>
</feature>
<comment type="caution">
    <text evidence="6">The sequence shown here is derived from an EMBL/GenBank/DDBJ whole genome shotgun (WGS) entry which is preliminary data.</text>
</comment>
<dbReference type="InterPro" id="IPR014628">
    <property type="entry name" value="Man6P_isomerase_Firm_short"/>
</dbReference>
<evidence type="ECO:0000256" key="3">
    <source>
        <dbReference type="PIRNR" id="PIRNR036894"/>
    </source>
</evidence>
<feature type="binding site" evidence="4">
    <location>
        <position position="95"/>
    </location>
    <ligand>
        <name>Zn(2+)</name>
        <dbReference type="ChEBI" id="CHEBI:29105"/>
    </ligand>
</feature>
<dbReference type="GO" id="GO:0004476">
    <property type="term" value="F:mannose-6-phosphate isomerase activity"/>
    <property type="evidence" value="ECO:0007669"/>
    <property type="project" value="UniProtKB-UniRule"/>
</dbReference>
<dbReference type="RefSeq" id="WP_127979666.1">
    <property type="nucleotide sequence ID" value="NZ_JAYEYR010000053.1"/>
</dbReference>
<keyword evidence="3 6" id="KW-0413">Isomerase</keyword>
<dbReference type="GO" id="GO:0005975">
    <property type="term" value="P:carbohydrate metabolic process"/>
    <property type="evidence" value="ECO:0007669"/>
    <property type="project" value="UniProtKB-UniRule"/>
</dbReference>
<dbReference type="EMBL" id="RYZS01000001">
    <property type="protein sequence ID" value="RVU96446.1"/>
    <property type="molecule type" value="Genomic_DNA"/>
</dbReference>
<dbReference type="PIRSF" id="PIRSF036894">
    <property type="entry name" value="PMI_Firm_short"/>
    <property type="match status" value="1"/>
</dbReference>